<proteinExistence type="predicted"/>
<accession>A0A2U8FNT7</accession>
<dbReference type="Proteomes" id="UP000244892">
    <property type="component" value="Chromosome"/>
</dbReference>
<sequence length="149" mass="15610">MSPRRFWLVERFGCLRWLSPVALLPVLPVSCPAPVAGMSSSVPPRLPEVEPEPVVPPLPVPVPMPVPVPVPVAPVPAPVPRVSSMVPAPVPRDDGLVLPPDCPADCAITAPEATATARATKVLLSVDCLVMLIVLLTWFPAGHCCAACP</sequence>
<dbReference type="KEGG" id="aon:DEH84_03930"/>
<protein>
    <submittedName>
        <fullName evidence="1">Uncharacterized protein</fullName>
    </submittedName>
</protein>
<gene>
    <name evidence="1" type="ORF">DEH84_03930</name>
</gene>
<organism evidence="1 2">
    <name type="scientific">Aquabacterium olei</name>
    <dbReference type="NCBI Taxonomy" id="1296669"/>
    <lineage>
        <taxon>Bacteria</taxon>
        <taxon>Pseudomonadati</taxon>
        <taxon>Pseudomonadota</taxon>
        <taxon>Betaproteobacteria</taxon>
        <taxon>Burkholderiales</taxon>
        <taxon>Aquabacterium</taxon>
    </lineage>
</organism>
<keyword evidence="2" id="KW-1185">Reference proteome</keyword>
<evidence type="ECO:0000313" key="1">
    <source>
        <dbReference type="EMBL" id="AWI52659.1"/>
    </source>
</evidence>
<name>A0A2U8FNT7_9BURK</name>
<dbReference type="AlphaFoldDB" id="A0A2U8FNT7"/>
<dbReference type="EMBL" id="CP029210">
    <property type="protein sequence ID" value="AWI52659.1"/>
    <property type="molecule type" value="Genomic_DNA"/>
</dbReference>
<evidence type="ECO:0000313" key="2">
    <source>
        <dbReference type="Proteomes" id="UP000244892"/>
    </source>
</evidence>
<reference evidence="1 2" key="1">
    <citation type="submission" date="2018-05" db="EMBL/GenBank/DDBJ databases">
        <title>complete genome sequence of Aquabacterium olei NBRC 110486.</title>
        <authorList>
            <person name="Tang B."/>
            <person name="Chang J."/>
            <person name="Zhang L."/>
            <person name="Yang H."/>
        </authorList>
    </citation>
    <scope>NUCLEOTIDE SEQUENCE [LARGE SCALE GENOMIC DNA]</scope>
    <source>
        <strain evidence="1 2">NBRC 110486</strain>
    </source>
</reference>